<evidence type="ECO:0000256" key="1">
    <source>
        <dbReference type="ARBA" id="ARBA00007068"/>
    </source>
</evidence>
<gene>
    <name evidence="2" type="ordered locus">Tlie_0800</name>
</gene>
<dbReference type="eggNOG" id="COG3191">
    <property type="taxonomic scope" value="Bacteria"/>
</dbReference>
<proteinExistence type="inferred from homology"/>
<dbReference type="STRING" id="580340.Tlie_0800"/>
<dbReference type="PANTHER" id="PTHR36512">
    <property type="entry name" value="D-AMINOPEPTIDASE"/>
    <property type="match status" value="1"/>
</dbReference>
<dbReference type="MEROPS" id="P01.101"/>
<dbReference type="HOGENOM" id="CLU_044458_1_0_0"/>
<protein>
    <submittedName>
        <fullName evidence="2">Peptidase S58 DmpA</fullName>
    </submittedName>
</protein>
<reference evidence="3" key="1">
    <citation type="submission" date="2011-10" db="EMBL/GenBank/DDBJ databases">
        <title>The complete genome of chromosome of Thermovirga lienii DSM 17291.</title>
        <authorList>
            <consortium name="US DOE Joint Genome Institute (JGI-PGF)"/>
            <person name="Lucas S."/>
            <person name="Copeland A."/>
            <person name="Lapidus A."/>
            <person name="Glavina del Rio T."/>
            <person name="Dalin E."/>
            <person name="Tice H."/>
            <person name="Bruce D."/>
            <person name="Goodwin L."/>
            <person name="Pitluck S."/>
            <person name="Peters L."/>
            <person name="Mikhailova N."/>
            <person name="Saunders E."/>
            <person name="Kyrpides N."/>
            <person name="Mavromatis K."/>
            <person name="Ivanova N."/>
            <person name="Last F.I."/>
            <person name="Brettin T."/>
            <person name="Detter J.C."/>
            <person name="Han C."/>
            <person name="Larimer F."/>
            <person name="Land M."/>
            <person name="Hauser L."/>
            <person name="Markowitz V."/>
            <person name="Cheng J.-F."/>
            <person name="Hugenholtz P."/>
            <person name="Woyke T."/>
            <person name="Wu D."/>
            <person name="Spring S."/>
            <person name="Schroeder M."/>
            <person name="Brambilla E.-M."/>
            <person name="Klenk H.-P."/>
            <person name="Eisen J.A."/>
        </authorList>
    </citation>
    <scope>NUCLEOTIDE SEQUENCE [LARGE SCALE GENOMIC DNA]</scope>
    <source>
        <strain evidence="3">ATCC BAA-1197 / DSM 17291 / Cas60314</strain>
    </source>
</reference>
<evidence type="ECO:0000313" key="3">
    <source>
        <dbReference type="Proteomes" id="UP000005868"/>
    </source>
</evidence>
<dbReference type="CDD" id="cd02252">
    <property type="entry name" value="nylC_like"/>
    <property type="match status" value="1"/>
</dbReference>
<evidence type="ECO:0000313" key="2">
    <source>
        <dbReference type="EMBL" id="AER66533.1"/>
    </source>
</evidence>
<keyword evidence="3" id="KW-1185">Reference proteome</keyword>
<dbReference type="KEGG" id="tli:Tlie_0800"/>
<dbReference type="AlphaFoldDB" id="G7V9I3"/>
<dbReference type="SUPFAM" id="SSF56266">
    <property type="entry name" value="DmpA/ArgJ-like"/>
    <property type="match status" value="1"/>
</dbReference>
<name>G7V9I3_THELD</name>
<accession>G7V9I3</accession>
<comment type="similarity">
    <text evidence="1">Belongs to the peptidase S58 family.</text>
</comment>
<dbReference type="InterPro" id="IPR016117">
    <property type="entry name" value="ArgJ-like_dom_sf"/>
</dbReference>
<dbReference type="GO" id="GO:0004177">
    <property type="term" value="F:aminopeptidase activity"/>
    <property type="evidence" value="ECO:0007669"/>
    <property type="project" value="TreeGrafter"/>
</dbReference>
<dbReference type="Proteomes" id="UP000005868">
    <property type="component" value="Chromosome"/>
</dbReference>
<dbReference type="Gene3D" id="3.60.70.12">
    <property type="entry name" value="L-amino peptidase D-ALA esterase/amidase"/>
    <property type="match status" value="1"/>
</dbReference>
<dbReference type="PANTHER" id="PTHR36512:SF3">
    <property type="entry name" value="BLR5678 PROTEIN"/>
    <property type="match status" value="1"/>
</dbReference>
<dbReference type="InterPro" id="IPR005321">
    <property type="entry name" value="Peptidase_S58_DmpA"/>
</dbReference>
<sequence>MNFRVGHAQDLSKATGCTVVIFPEGAVASCDVRGGAPATRETDLLDPSCLVDKIDAILLAGGSAFGLAAADGVMSWCLENNMGFDTGFGLVPIVLASCIFDFSVGEKLSWPDREMGIEACRNAQDPFKLPMGNWGAGTGATVGKYLGLHRAMKSGVGWHVTRKGKIKVYALAVVNSFGGVVDPNGALLAGALNEAGYLVPCDNFGEEDKSSLLWGQNTTLSVIVTNAKLSKADCKRVSIMAHDGMARAISPVHTPFDGDVVFCASTGGENSSVLGVGIMAAEALSEAIRNGVKFAQSAYGFKGNSLAGVD</sequence>
<organism evidence="2 3">
    <name type="scientific">Thermovirga lienii (strain ATCC BAA-1197 / DSM 17291 / Cas60314)</name>
    <dbReference type="NCBI Taxonomy" id="580340"/>
    <lineage>
        <taxon>Bacteria</taxon>
        <taxon>Thermotogati</taxon>
        <taxon>Synergistota</taxon>
        <taxon>Synergistia</taxon>
        <taxon>Synergistales</taxon>
        <taxon>Thermovirgaceae</taxon>
        <taxon>Thermovirga</taxon>
    </lineage>
</organism>
<dbReference type="Pfam" id="PF03576">
    <property type="entry name" value="Peptidase_S58"/>
    <property type="match status" value="1"/>
</dbReference>
<reference evidence="2 3" key="2">
    <citation type="journal article" date="2012" name="Stand. Genomic Sci.">
        <title>Genome sequence of the moderately thermophilic, amino-acid-degrading and sulfur-reducing bacterium Thermovirga lienii type strain (Cas60314(T)).</title>
        <authorList>
            <person name="Goker M."/>
            <person name="Saunders E."/>
            <person name="Lapidus A."/>
            <person name="Nolan M."/>
            <person name="Lucas S."/>
            <person name="Hammon N."/>
            <person name="Deshpande S."/>
            <person name="Cheng J.F."/>
            <person name="Han C."/>
            <person name="Tapia R."/>
            <person name="Goodwin L.A."/>
            <person name="Pitluck S."/>
            <person name="Liolios K."/>
            <person name="Mavromatis K."/>
            <person name="Pagani I."/>
            <person name="Ivanova N."/>
            <person name="Mikhailova N."/>
            <person name="Pati A."/>
            <person name="Chen A."/>
            <person name="Palaniappan K."/>
            <person name="Land M."/>
            <person name="Chang Y.J."/>
            <person name="Jeffries C.D."/>
            <person name="Brambilla E.M."/>
            <person name="Rohde M."/>
            <person name="Spring S."/>
            <person name="Detter J.C."/>
            <person name="Woyke T."/>
            <person name="Bristow J."/>
            <person name="Eisen J.A."/>
            <person name="Markowitz V."/>
            <person name="Hugenholtz P."/>
            <person name="Kyrpides N.C."/>
            <person name="Klenk H.P."/>
        </authorList>
    </citation>
    <scope>NUCLEOTIDE SEQUENCE [LARGE SCALE GENOMIC DNA]</scope>
    <source>
        <strain evidence="3">ATCC BAA-1197 / DSM 17291 / Cas60314</strain>
    </source>
</reference>
<dbReference type="EMBL" id="CP003096">
    <property type="protein sequence ID" value="AER66533.1"/>
    <property type="molecule type" value="Genomic_DNA"/>
</dbReference>